<evidence type="ECO:0000256" key="3">
    <source>
        <dbReference type="ARBA" id="ARBA00022741"/>
    </source>
</evidence>
<evidence type="ECO:0000259" key="6">
    <source>
        <dbReference type="PROSITE" id="PS50011"/>
    </source>
</evidence>
<keyword evidence="8" id="KW-1185">Reference proteome</keyword>
<keyword evidence="1" id="KW-0723">Serine/threonine-protein kinase</keyword>
<keyword evidence="3" id="KW-0547">Nucleotide-binding</keyword>
<dbReference type="AlphaFoldDB" id="Q22BV9"/>
<dbReference type="InterPro" id="IPR011009">
    <property type="entry name" value="Kinase-like_dom_sf"/>
</dbReference>
<evidence type="ECO:0000256" key="4">
    <source>
        <dbReference type="ARBA" id="ARBA00022777"/>
    </source>
</evidence>
<organism evidence="7 8">
    <name type="scientific">Tetrahymena thermophila (strain SB210)</name>
    <dbReference type="NCBI Taxonomy" id="312017"/>
    <lineage>
        <taxon>Eukaryota</taxon>
        <taxon>Sar</taxon>
        <taxon>Alveolata</taxon>
        <taxon>Ciliophora</taxon>
        <taxon>Intramacronucleata</taxon>
        <taxon>Oligohymenophorea</taxon>
        <taxon>Hymenostomatida</taxon>
        <taxon>Tetrahymenina</taxon>
        <taxon>Tetrahymenidae</taxon>
        <taxon>Tetrahymena</taxon>
    </lineage>
</organism>
<evidence type="ECO:0000313" key="7">
    <source>
        <dbReference type="EMBL" id="EAR82799.2"/>
    </source>
</evidence>
<dbReference type="Gene3D" id="3.80.10.10">
    <property type="entry name" value="Ribonuclease Inhibitor"/>
    <property type="match status" value="1"/>
</dbReference>
<dbReference type="SUPFAM" id="SSF56112">
    <property type="entry name" value="Protein kinase-like (PK-like)"/>
    <property type="match status" value="1"/>
</dbReference>
<dbReference type="FunFam" id="1.10.510.10:FF:000624">
    <property type="entry name" value="Mitogen-activated protein kinase"/>
    <property type="match status" value="1"/>
</dbReference>
<dbReference type="STRING" id="312017.Q22BV9"/>
<dbReference type="KEGG" id="tet:TTHERM_01083090"/>
<dbReference type="GeneID" id="7840584"/>
<protein>
    <submittedName>
        <fullName evidence="7">Serine/Threonine kinase domain protein</fullName>
    </submittedName>
</protein>
<evidence type="ECO:0000256" key="1">
    <source>
        <dbReference type="ARBA" id="ARBA00022527"/>
    </source>
</evidence>
<dbReference type="EMBL" id="GG662563">
    <property type="protein sequence ID" value="EAR82799.2"/>
    <property type="molecule type" value="Genomic_DNA"/>
</dbReference>
<keyword evidence="2" id="KW-0808">Transferase</keyword>
<accession>Q22BV9</accession>
<dbReference type="PROSITE" id="PS50011">
    <property type="entry name" value="PROTEIN_KINASE_DOM"/>
    <property type="match status" value="1"/>
</dbReference>
<dbReference type="Gene3D" id="3.30.200.20">
    <property type="entry name" value="Phosphorylase Kinase, domain 1"/>
    <property type="match status" value="1"/>
</dbReference>
<dbReference type="OrthoDB" id="192887at2759"/>
<dbReference type="InterPro" id="IPR032675">
    <property type="entry name" value="LRR_dom_sf"/>
</dbReference>
<keyword evidence="5" id="KW-0067">ATP-binding</keyword>
<proteinExistence type="predicted"/>
<dbReference type="GO" id="GO:0005524">
    <property type="term" value="F:ATP binding"/>
    <property type="evidence" value="ECO:0007669"/>
    <property type="project" value="UniProtKB-KW"/>
</dbReference>
<dbReference type="GO" id="GO:0004674">
    <property type="term" value="F:protein serine/threonine kinase activity"/>
    <property type="evidence" value="ECO:0007669"/>
    <property type="project" value="UniProtKB-KW"/>
</dbReference>
<gene>
    <name evidence="7" type="ORF">TTHERM_01083090</name>
</gene>
<evidence type="ECO:0000256" key="2">
    <source>
        <dbReference type="ARBA" id="ARBA00022679"/>
    </source>
</evidence>
<dbReference type="InterPro" id="IPR000719">
    <property type="entry name" value="Prot_kinase_dom"/>
</dbReference>
<keyword evidence="4 7" id="KW-0418">Kinase</keyword>
<dbReference type="HOGENOM" id="CLU_651334_0_0_1"/>
<dbReference type="RefSeq" id="XP_001030462.2">
    <property type="nucleotide sequence ID" value="XM_001030462.2"/>
</dbReference>
<dbReference type="Proteomes" id="UP000009168">
    <property type="component" value="Unassembled WGS sequence"/>
</dbReference>
<dbReference type="SUPFAM" id="SSF52047">
    <property type="entry name" value="RNI-like"/>
    <property type="match status" value="1"/>
</dbReference>
<sequence length="539" mass="62680">MGASGLGSGLGNCINLSNLTLNLDNNQIGDEGASGLGSGLANCINLSNLTLNLYYNYIGAMGASGLGSGLANCINLSNLTLNLYNNQIGGMGASGLGSGLGNCINLSNLTLGLRQYKMQNLPNFDEQSHSQQEVLRQNSSRYLSFQYTENNLYSFKDREKVYKIEKRYQILRLIWRDTNISFCLAAIDREYGQKVFIKVIKLEECILKYIIQAIRSIKIENHFQHENINSNLHIMMESKNLYIVKELMDINLKDVTFSRQELTDEHIKWFVYQILKALNFLHSQNVYHTELTARDILLKENCDLKITGFIHSNFPHEVNYYNKKGYYPPQRILELPENLSKTDIWHVGVIILQLLYGYPFFEKRNRGGRNGVLQAYFYSIGSPSEEDLSQYKDYTEQYEQLKSLNQYCKKSWQDQFPNANPLLCDLLDKMLVFNEDKRFSLKECFLHPYFEDLYIPDDFQQCNLKFDHSQLQIGSNEDEDIDKEEVMKDIYFEVEKSYQKQQLRRYQIQIIQNIAFQKHLAHQIPLNPKLIFYNLYEDL</sequence>
<dbReference type="PANTHER" id="PTHR24055">
    <property type="entry name" value="MITOGEN-ACTIVATED PROTEIN KINASE"/>
    <property type="match status" value="1"/>
</dbReference>
<dbReference type="Gene3D" id="1.10.510.10">
    <property type="entry name" value="Transferase(Phosphotransferase) domain 1"/>
    <property type="match status" value="1"/>
</dbReference>
<dbReference type="InterPro" id="IPR050117">
    <property type="entry name" value="MAPK"/>
</dbReference>
<evidence type="ECO:0000313" key="8">
    <source>
        <dbReference type="Proteomes" id="UP000009168"/>
    </source>
</evidence>
<dbReference type="Pfam" id="PF00069">
    <property type="entry name" value="Pkinase"/>
    <property type="match status" value="1"/>
</dbReference>
<reference evidence="8" key="1">
    <citation type="journal article" date="2006" name="PLoS Biol.">
        <title>Macronuclear genome sequence of the ciliate Tetrahymena thermophila, a model eukaryote.</title>
        <authorList>
            <person name="Eisen J.A."/>
            <person name="Coyne R.S."/>
            <person name="Wu M."/>
            <person name="Wu D."/>
            <person name="Thiagarajan M."/>
            <person name="Wortman J.R."/>
            <person name="Badger J.H."/>
            <person name="Ren Q."/>
            <person name="Amedeo P."/>
            <person name="Jones K.M."/>
            <person name="Tallon L.J."/>
            <person name="Delcher A.L."/>
            <person name="Salzberg S.L."/>
            <person name="Silva J.C."/>
            <person name="Haas B.J."/>
            <person name="Majoros W.H."/>
            <person name="Farzad M."/>
            <person name="Carlton J.M."/>
            <person name="Smith R.K. Jr."/>
            <person name="Garg J."/>
            <person name="Pearlman R.E."/>
            <person name="Karrer K.M."/>
            <person name="Sun L."/>
            <person name="Manning G."/>
            <person name="Elde N.C."/>
            <person name="Turkewitz A.P."/>
            <person name="Asai D.J."/>
            <person name="Wilkes D.E."/>
            <person name="Wang Y."/>
            <person name="Cai H."/>
            <person name="Collins K."/>
            <person name="Stewart B.A."/>
            <person name="Lee S.R."/>
            <person name="Wilamowska K."/>
            <person name="Weinberg Z."/>
            <person name="Ruzzo W.L."/>
            <person name="Wloga D."/>
            <person name="Gaertig J."/>
            <person name="Frankel J."/>
            <person name="Tsao C.-C."/>
            <person name="Gorovsky M.A."/>
            <person name="Keeling P.J."/>
            <person name="Waller R.F."/>
            <person name="Patron N.J."/>
            <person name="Cherry J.M."/>
            <person name="Stover N.A."/>
            <person name="Krieger C.J."/>
            <person name="del Toro C."/>
            <person name="Ryder H.F."/>
            <person name="Williamson S.C."/>
            <person name="Barbeau R.A."/>
            <person name="Hamilton E.P."/>
            <person name="Orias E."/>
        </authorList>
    </citation>
    <scope>NUCLEOTIDE SEQUENCE [LARGE SCALE GENOMIC DNA]</scope>
    <source>
        <strain evidence="8">SB210</strain>
    </source>
</reference>
<name>Q22BV9_TETTS</name>
<dbReference type="eggNOG" id="KOG0660">
    <property type="taxonomic scope" value="Eukaryota"/>
</dbReference>
<feature type="domain" description="Protein kinase" evidence="6">
    <location>
        <begin position="168"/>
        <end position="450"/>
    </location>
</feature>
<dbReference type="InParanoid" id="Q22BV9"/>
<evidence type="ECO:0000256" key="5">
    <source>
        <dbReference type="ARBA" id="ARBA00022840"/>
    </source>
</evidence>